<comment type="similarity">
    <text evidence="1 8 9">Belongs to the FGGY kinase family.</text>
</comment>
<evidence type="ECO:0000259" key="11">
    <source>
        <dbReference type="Pfam" id="PF00370"/>
    </source>
</evidence>
<evidence type="ECO:0000313" key="13">
    <source>
        <dbReference type="EMBL" id="HHS62248.1"/>
    </source>
</evidence>
<evidence type="ECO:0000256" key="4">
    <source>
        <dbReference type="ARBA" id="ARBA00022741"/>
    </source>
</evidence>
<evidence type="ECO:0000256" key="7">
    <source>
        <dbReference type="ARBA" id="ARBA00023277"/>
    </source>
</evidence>
<dbReference type="EMBL" id="DTHJ01000028">
    <property type="protein sequence ID" value="HHS62248.1"/>
    <property type="molecule type" value="Genomic_DNA"/>
</dbReference>
<evidence type="ECO:0000256" key="5">
    <source>
        <dbReference type="ARBA" id="ARBA00022777"/>
    </source>
</evidence>
<feature type="binding site" evidence="8">
    <location>
        <begin position="82"/>
        <end position="83"/>
    </location>
    <ligand>
        <name>substrate</name>
    </ligand>
</feature>
<dbReference type="AlphaFoldDB" id="A0A7C6EJC3"/>
<dbReference type="GO" id="GO:0005524">
    <property type="term" value="F:ATP binding"/>
    <property type="evidence" value="ECO:0007669"/>
    <property type="project" value="UniProtKB-UniRule"/>
</dbReference>
<dbReference type="InterPro" id="IPR018484">
    <property type="entry name" value="FGGY_N"/>
</dbReference>
<evidence type="ECO:0000256" key="3">
    <source>
        <dbReference type="ARBA" id="ARBA00022679"/>
    </source>
</evidence>
<dbReference type="NCBIfam" id="TIGR01312">
    <property type="entry name" value="XylB"/>
    <property type="match status" value="1"/>
</dbReference>
<dbReference type="InterPro" id="IPR000577">
    <property type="entry name" value="Carb_kinase_FGGY"/>
</dbReference>
<dbReference type="PANTHER" id="PTHR43095">
    <property type="entry name" value="SUGAR KINASE"/>
    <property type="match status" value="1"/>
</dbReference>
<dbReference type="Gene3D" id="3.30.420.40">
    <property type="match status" value="2"/>
</dbReference>
<dbReference type="InterPro" id="IPR006000">
    <property type="entry name" value="Xylulokinase"/>
</dbReference>
<accession>A0A7C6EJC3</accession>
<name>A0A7C6EJC3_UNCW3</name>
<dbReference type="InterPro" id="IPR018483">
    <property type="entry name" value="Carb_kinase_FGGY_CS"/>
</dbReference>
<dbReference type="Pfam" id="PF00370">
    <property type="entry name" value="FGGY_N"/>
    <property type="match status" value="1"/>
</dbReference>
<dbReference type="HAMAP" id="MF_02220">
    <property type="entry name" value="XylB"/>
    <property type="match status" value="1"/>
</dbReference>
<reference evidence="13" key="1">
    <citation type="journal article" date="2020" name="mSystems">
        <title>Genome- and Community-Level Interaction Insights into Carbon Utilization and Element Cycling Functions of Hydrothermarchaeota in Hydrothermal Sediment.</title>
        <authorList>
            <person name="Zhou Z."/>
            <person name="Liu Y."/>
            <person name="Xu W."/>
            <person name="Pan J."/>
            <person name="Luo Z.H."/>
            <person name="Li M."/>
        </authorList>
    </citation>
    <scope>NUCLEOTIDE SEQUENCE [LARGE SCALE GENOMIC DNA]</scope>
    <source>
        <strain evidence="13">SpSt-783</strain>
    </source>
</reference>
<dbReference type="InterPro" id="IPR050406">
    <property type="entry name" value="FGGY_Carb_Kinase"/>
</dbReference>
<dbReference type="CDD" id="cd07808">
    <property type="entry name" value="ASKHA_NBD_FGGY_EcXK-like"/>
    <property type="match status" value="1"/>
</dbReference>
<keyword evidence="5 8" id="KW-0418">Kinase</keyword>
<feature type="site" description="Important for activity" evidence="8">
    <location>
        <position position="9"/>
    </location>
</feature>
<keyword evidence="4 8" id="KW-0547">Nucleotide-binding</keyword>
<keyword evidence="2 8" id="KW-0859">Xylose metabolism</keyword>
<evidence type="ECO:0000256" key="1">
    <source>
        <dbReference type="ARBA" id="ARBA00009156"/>
    </source>
</evidence>
<evidence type="ECO:0000256" key="8">
    <source>
        <dbReference type="HAMAP-Rule" id="MF_02220"/>
    </source>
</evidence>
<comment type="catalytic activity">
    <reaction evidence="8 10">
        <text>D-xylulose + ATP = D-xylulose 5-phosphate + ADP + H(+)</text>
        <dbReference type="Rhea" id="RHEA:10964"/>
        <dbReference type="ChEBI" id="CHEBI:15378"/>
        <dbReference type="ChEBI" id="CHEBI:17140"/>
        <dbReference type="ChEBI" id="CHEBI:30616"/>
        <dbReference type="ChEBI" id="CHEBI:57737"/>
        <dbReference type="ChEBI" id="CHEBI:456216"/>
        <dbReference type="EC" id="2.7.1.17"/>
    </reaction>
</comment>
<dbReference type="PANTHER" id="PTHR43095:SF5">
    <property type="entry name" value="XYLULOSE KINASE"/>
    <property type="match status" value="1"/>
</dbReference>
<organism evidence="13">
    <name type="scientific">candidate division WOR-3 bacterium</name>
    <dbReference type="NCBI Taxonomy" id="2052148"/>
    <lineage>
        <taxon>Bacteria</taxon>
        <taxon>Bacteria division WOR-3</taxon>
    </lineage>
</organism>
<feature type="domain" description="Carbohydrate kinase FGGY C-terminal" evidence="12">
    <location>
        <begin position="258"/>
        <end position="453"/>
    </location>
</feature>
<dbReference type="InterPro" id="IPR018485">
    <property type="entry name" value="FGGY_C"/>
</dbReference>
<dbReference type="GO" id="GO:0004856">
    <property type="term" value="F:D-xylulokinase activity"/>
    <property type="evidence" value="ECO:0007669"/>
    <property type="project" value="UniProtKB-UniRule"/>
</dbReference>
<comment type="caution">
    <text evidence="13">The sequence shown here is derived from an EMBL/GenBank/DDBJ whole genome shotgun (WGS) entry which is preliminary data.</text>
</comment>
<evidence type="ECO:0000256" key="9">
    <source>
        <dbReference type="RuleBase" id="RU003733"/>
    </source>
</evidence>
<dbReference type="PROSITE" id="PS00445">
    <property type="entry name" value="FGGY_KINASES_2"/>
    <property type="match status" value="1"/>
</dbReference>
<dbReference type="GO" id="GO:0005998">
    <property type="term" value="P:xylulose catabolic process"/>
    <property type="evidence" value="ECO:0007669"/>
    <property type="project" value="UniProtKB-UniRule"/>
</dbReference>
<comment type="function">
    <text evidence="8">Catalyzes the phosphorylation of D-xylulose to D-xylulose 5-phosphate.</text>
</comment>
<dbReference type="GO" id="GO:0042732">
    <property type="term" value="P:D-xylose metabolic process"/>
    <property type="evidence" value="ECO:0007669"/>
    <property type="project" value="UniProtKB-KW"/>
</dbReference>
<evidence type="ECO:0000256" key="10">
    <source>
        <dbReference type="RuleBase" id="RU364073"/>
    </source>
</evidence>
<gene>
    <name evidence="8 10 13" type="primary">xylB</name>
    <name evidence="13" type="ORF">ENV70_01350</name>
</gene>
<dbReference type="InterPro" id="IPR043129">
    <property type="entry name" value="ATPase_NBD"/>
</dbReference>
<sequence>MKKYLLGIDIGTTGSKAVLIDTNGKVIAHSTNEYPIIVPKPGWSEQNPIDWWNATIKSIRDVIKTSGIEPGCISGIGLTGQMHGLVLMDKHNKVLRPCILWNDQRTIKECKIITQRIGKERLINIAGKPALTSFTVTKILWVKNNEPEIYNKITHILLPKDYVRYCLTGEYGMDVADASGTCLFDVGNRKWSEEIISILNIKKEWLPAVYESSEICGYVNRDTARATGLKLGIPVVCGAGDQSAQAIGTGIYAPGTVSMTIGTSGVVFAAIDKYQSDKTGRLHTYCHAIPEMWHLMGVMLSAGGSLRWFRDTFYKQELIKARRQKIDIYDLITYEADEVPPGSEDLIFLPYLSGERTPYPDPYARGVFFGLSLKHSRCHMARAVIEGITFGLRDCLELLKDFGIEFERVRVSGGGAKSSLWRRIMADVFNLDVVTVNATQGAAFGAAILTGVGAGIYRDVGSACERIIKETDVTKPNKNVKIYEQYYQQYRKLYPALKEKFKALSDIRADRR</sequence>
<dbReference type="EC" id="2.7.1.17" evidence="8 10"/>
<keyword evidence="7 8" id="KW-0119">Carbohydrate metabolism</keyword>
<evidence type="ECO:0000259" key="12">
    <source>
        <dbReference type="Pfam" id="PF02782"/>
    </source>
</evidence>
<dbReference type="PIRSF" id="PIRSF000538">
    <property type="entry name" value="GlpK"/>
    <property type="match status" value="1"/>
</dbReference>
<dbReference type="Pfam" id="PF02782">
    <property type="entry name" value="FGGY_C"/>
    <property type="match status" value="1"/>
</dbReference>
<dbReference type="SUPFAM" id="SSF53067">
    <property type="entry name" value="Actin-like ATPase domain"/>
    <property type="match status" value="2"/>
</dbReference>
<feature type="active site" description="Proton acceptor" evidence="8">
    <location>
        <position position="241"/>
    </location>
</feature>
<evidence type="ECO:0000256" key="2">
    <source>
        <dbReference type="ARBA" id="ARBA00022629"/>
    </source>
</evidence>
<keyword evidence="6 8" id="KW-0067">ATP-binding</keyword>
<evidence type="ECO:0000256" key="6">
    <source>
        <dbReference type="ARBA" id="ARBA00022840"/>
    </source>
</evidence>
<keyword evidence="3 8" id="KW-0808">Transferase</keyword>
<dbReference type="PROSITE" id="PS00933">
    <property type="entry name" value="FGGY_KINASES_1"/>
    <property type="match status" value="1"/>
</dbReference>
<feature type="domain" description="Carbohydrate kinase FGGY N-terminal" evidence="11">
    <location>
        <begin position="4"/>
        <end position="248"/>
    </location>
</feature>
<protein>
    <recommendedName>
        <fullName evidence="8 10">Xylulose kinase</fullName>
        <shortName evidence="8 10">Xylulokinase</shortName>
        <ecNumber evidence="8 10">2.7.1.17</ecNumber>
    </recommendedName>
</protein>
<proteinExistence type="inferred from homology"/>